<reference evidence="2" key="2">
    <citation type="submission" date="2021-01" db="EMBL/GenBank/DDBJ databases">
        <authorList>
            <person name="Schikora-Tamarit M.A."/>
        </authorList>
    </citation>
    <scope>NUCLEOTIDE SEQUENCE</scope>
    <source>
        <strain evidence="2">CBS2887</strain>
    </source>
</reference>
<feature type="region of interest" description="Disordered" evidence="1">
    <location>
        <begin position="428"/>
        <end position="448"/>
    </location>
</feature>
<feature type="compositionally biased region" description="Acidic residues" evidence="1">
    <location>
        <begin position="41"/>
        <end position="62"/>
    </location>
</feature>
<evidence type="ECO:0000313" key="2">
    <source>
        <dbReference type="EMBL" id="KAH3686769.1"/>
    </source>
</evidence>
<feature type="compositionally biased region" description="Acidic residues" evidence="1">
    <location>
        <begin position="184"/>
        <end position="223"/>
    </location>
</feature>
<name>A0A9P8QC87_WICPI</name>
<feature type="compositionally biased region" description="Acidic residues" evidence="1">
    <location>
        <begin position="428"/>
        <end position="438"/>
    </location>
</feature>
<protein>
    <submittedName>
        <fullName evidence="2">Uncharacterized protein</fullName>
    </submittedName>
</protein>
<feature type="region of interest" description="Disordered" evidence="1">
    <location>
        <begin position="95"/>
        <end position="142"/>
    </location>
</feature>
<feature type="region of interest" description="Disordered" evidence="1">
    <location>
        <begin position="38"/>
        <end position="62"/>
    </location>
</feature>
<evidence type="ECO:0000313" key="3">
    <source>
        <dbReference type="Proteomes" id="UP000774326"/>
    </source>
</evidence>
<dbReference type="OrthoDB" id="3981230at2759"/>
<sequence length="458" mass="51725">MTTTDLQQPKPQTEVLPFQEAEIITSSTVVVECNTALLSDYDSEDDDEEEDEDYADFDQDNEEDHISFCGEEDRFIFDSDGTGESKYTFSEFVQAFGEAYDDDEEDEGDESGEEDNESTETPDSDTSFDGMVSATDGSDLLGVPQRYKNLLISSDPLVDQRSVIRIFEQDSDVFPETMQVNGDLVEDQDDDNDSEDYDYTEDGEDEDEEEELEEDEEEQEESAEISGKRKIDEIDSEDDTLEDQDPTAARKPLMMDRLIQLSQSTRPYSMIPVPTRNLKKIKTPSLEISCDPIPRDVKLPLRSAIKSYDEPILNLFINSSTGVLAESTRFATEINSLNGVGIPLPKTVNELISIPVNVSARTARSRRIKEAATGVSSAAAITKKVAYVKGFQFDHTEKRKASNGQVGFYTPDEFRKYMWKHDNPDDEAIVEESTEANEGDSLKKKEKKKLRWATELEW</sequence>
<dbReference type="Proteomes" id="UP000774326">
    <property type="component" value="Unassembled WGS sequence"/>
</dbReference>
<proteinExistence type="predicted"/>
<dbReference type="EMBL" id="JAEUBG010001205">
    <property type="protein sequence ID" value="KAH3686769.1"/>
    <property type="molecule type" value="Genomic_DNA"/>
</dbReference>
<accession>A0A9P8QC87</accession>
<reference evidence="2" key="1">
    <citation type="journal article" date="2021" name="Open Biol.">
        <title>Shared evolutionary footprints suggest mitochondrial oxidative damage underlies multiple complex I losses in fungi.</title>
        <authorList>
            <person name="Schikora-Tamarit M.A."/>
            <person name="Marcet-Houben M."/>
            <person name="Nosek J."/>
            <person name="Gabaldon T."/>
        </authorList>
    </citation>
    <scope>NUCLEOTIDE SEQUENCE</scope>
    <source>
        <strain evidence="2">CBS2887</strain>
    </source>
</reference>
<dbReference type="AlphaFoldDB" id="A0A9P8QC87"/>
<keyword evidence="3" id="KW-1185">Reference proteome</keyword>
<feature type="region of interest" description="Disordered" evidence="1">
    <location>
        <begin position="179"/>
        <end position="253"/>
    </location>
</feature>
<feature type="compositionally biased region" description="Acidic residues" evidence="1">
    <location>
        <begin position="99"/>
        <end position="123"/>
    </location>
</feature>
<comment type="caution">
    <text evidence="2">The sequence shown here is derived from an EMBL/GenBank/DDBJ whole genome shotgun (WGS) entry which is preliminary data.</text>
</comment>
<gene>
    <name evidence="2" type="ORF">WICPIJ_002248</name>
</gene>
<feature type="compositionally biased region" description="Acidic residues" evidence="1">
    <location>
        <begin position="234"/>
        <end position="245"/>
    </location>
</feature>
<evidence type="ECO:0000256" key="1">
    <source>
        <dbReference type="SAM" id="MobiDB-lite"/>
    </source>
</evidence>
<organism evidence="2 3">
    <name type="scientific">Wickerhamomyces pijperi</name>
    <name type="common">Yeast</name>
    <name type="synonym">Pichia pijperi</name>
    <dbReference type="NCBI Taxonomy" id="599730"/>
    <lineage>
        <taxon>Eukaryota</taxon>
        <taxon>Fungi</taxon>
        <taxon>Dikarya</taxon>
        <taxon>Ascomycota</taxon>
        <taxon>Saccharomycotina</taxon>
        <taxon>Saccharomycetes</taxon>
        <taxon>Phaffomycetales</taxon>
        <taxon>Wickerhamomycetaceae</taxon>
        <taxon>Wickerhamomyces</taxon>
    </lineage>
</organism>